<name>A0AAX6EBC9_IRIPA</name>
<feature type="region of interest" description="Disordered" evidence="1">
    <location>
        <begin position="1"/>
        <end position="34"/>
    </location>
</feature>
<feature type="compositionally biased region" description="Polar residues" evidence="1">
    <location>
        <begin position="16"/>
        <end position="26"/>
    </location>
</feature>
<comment type="caution">
    <text evidence="2">The sequence shown here is derived from an EMBL/GenBank/DDBJ whole genome shotgun (WGS) entry which is preliminary data.</text>
</comment>
<sequence>MNVHSNGRTSPPIATANDSEQENSSNGRKEVLKEPNDSCKNTLFFMLVYLFFCGCTS</sequence>
<evidence type="ECO:0000313" key="2">
    <source>
        <dbReference type="EMBL" id="KAJ6801261.1"/>
    </source>
</evidence>
<evidence type="ECO:0000313" key="3">
    <source>
        <dbReference type="Proteomes" id="UP001140949"/>
    </source>
</evidence>
<protein>
    <submittedName>
        <fullName evidence="2">Uncharacterized protein</fullName>
    </submittedName>
</protein>
<dbReference type="AlphaFoldDB" id="A0AAX6EBC9"/>
<reference evidence="2" key="1">
    <citation type="journal article" date="2023" name="GigaByte">
        <title>Genome assembly of the bearded iris, Iris pallida Lam.</title>
        <authorList>
            <person name="Bruccoleri R.E."/>
            <person name="Oakeley E.J."/>
            <person name="Faust A.M.E."/>
            <person name="Altorfer M."/>
            <person name="Dessus-Babus S."/>
            <person name="Burckhardt D."/>
            <person name="Oertli M."/>
            <person name="Naumann U."/>
            <person name="Petersen F."/>
            <person name="Wong J."/>
        </authorList>
    </citation>
    <scope>NUCLEOTIDE SEQUENCE</scope>
    <source>
        <strain evidence="2">GSM-AAB239-AS_SAM_17_03QT</strain>
    </source>
</reference>
<keyword evidence="3" id="KW-1185">Reference proteome</keyword>
<dbReference type="EMBL" id="JANAVB010038219">
    <property type="protein sequence ID" value="KAJ6801261.1"/>
    <property type="molecule type" value="Genomic_DNA"/>
</dbReference>
<evidence type="ECO:0000256" key="1">
    <source>
        <dbReference type="SAM" id="MobiDB-lite"/>
    </source>
</evidence>
<reference evidence="2" key="2">
    <citation type="submission" date="2023-04" db="EMBL/GenBank/DDBJ databases">
        <authorList>
            <person name="Bruccoleri R.E."/>
            <person name="Oakeley E.J."/>
            <person name="Faust A.-M."/>
            <person name="Dessus-Babus S."/>
            <person name="Altorfer M."/>
            <person name="Burckhardt D."/>
            <person name="Oertli M."/>
            <person name="Naumann U."/>
            <person name="Petersen F."/>
            <person name="Wong J."/>
        </authorList>
    </citation>
    <scope>NUCLEOTIDE SEQUENCE</scope>
    <source>
        <strain evidence="2">GSM-AAB239-AS_SAM_17_03QT</strain>
        <tissue evidence="2">Leaf</tissue>
    </source>
</reference>
<proteinExistence type="predicted"/>
<organism evidence="2 3">
    <name type="scientific">Iris pallida</name>
    <name type="common">Sweet iris</name>
    <dbReference type="NCBI Taxonomy" id="29817"/>
    <lineage>
        <taxon>Eukaryota</taxon>
        <taxon>Viridiplantae</taxon>
        <taxon>Streptophyta</taxon>
        <taxon>Embryophyta</taxon>
        <taxon>Tracheophyta</taxon>
        <taxon>Spermatophyta</taxon>
        <taxon>Magnoliopsida</taxon>
        <taxon>Liliopsida</taxon>
        <taxon>Asparagales</taxon>
        <taxon>Iridaceae</taxon>
        <taxon>Iridoideae</taxon>
        <taxon>Irideae</taxon>
        <taxon>Iris</taxon>
    </lineage>
</organism>
<dbReference type="Proteomes" id="UP001140949">
    <property type="component" value="Unassembled WGS sequence"/>
</dbReference>
<accession>A0AAX6EBC9</accession>
<gene>
    <name evidence="2" type="ORF">M6B38_199035</name>
</gene>